<dbReference type="Gene3D" id="1.20.120.1760">
    <property type="match status" value="1"/>
</dbReference>
<dbReference type="InterPro" id="IPR048254">
    <property type="entry name" value="CDP_ALCOHOL_P_TRANSF_CS"/>
</dbReference>
<dbReference type="GO" id="GO:0016020">
    <property type="term" value="C:membrane"/>
    <property type="evidence" value="ECO:0007669"/>
    <property type="project" value="InterPro"/>
</dbReference>
<feature type="transmembrane region" description="Helical" evidence="3">
    <location>
        <begin position="191"/>
        <end position="218"/>
    </location>
</feature>
<dbReference type="Pfam" id="PF01066">
    <property type="entry name" value="CDP-OH_P_transf"/>
    <property type="match status" value="1"/>
</dbReference>
<proteinExistence type="inferred from homology"/>
<evidence type="ECO:0000256" key="2">
    <source>
        <dbReference type="RuleBase" id="RU003750"/>
    </source>
</evidence>
<protein>
    <submittedName>
        <fullName evidence="4">CDP-diacylglycerol---serine O-phosphatidyltransferase</fullName>
    </submittedName>
</protein>
<dbReference type="AlphaFoldDB" id="A0A1W2GFJ5"/>
<dbReference type="InterPro" id="IPR000462">
    <property type="entry name" value="CDP-OH_P_trans"/>
</dbReference>
<comment type="similarity">
    <text evidence="2">Belongs to the CDP-alcohol phosphatidyltransferase class-I family.</text>
</comment>
<evidence type="ECO:0000313" key="4">
    <source>
        <dbReference type="EMBL" id="SMD35046.1"/>
    </source>
</evidence>
<feature type="transmembrane region" description="Helical" evidence="3">
    <location>
        <begin position="154"/>
        <end position="179"/>
    </location>
</feature>
<dbReference type="GO" id="GO:0008654">
    <property type="term" value="P:phospholipid biosynthetic process"/>
    <property type="evidence" value="ECO:0007669"/>
    <property type="project" value="InterPro"/>
</dbReference>
<evidence type="ECO:0000313" key="5">
    <source>
        <dbReference type="Proteomes" id="UP000192472"/>
    </source>
</evidence>
<sequence length="230" mass="25668">MNIRNFTPNALTSLNLAFGCFAIIEIFEGRLEYVMYYTLLSGLVDFFDGFSARLLKSTSNIGKDLDSLADMVSFGVVPALVMYQLLQISAPDTSWKYLSILIAVMSGLRLAKFNNDERQSDRFFGLPTPANAFFIISLAHLSTEGIWRDVVNSWVVLVSITICTSLLLIADIPMLAFKFKKYGWKGNEAKYAFLLLSLVMAILFQLVAIPLIIVMYIAGSILTHILAPKK</sequence>
<feature type="transmembrane region" description="Helical" evidence="3">
    <location>
        <begin position="67"/>
        <end position="88"/>
    </location>
</feature>
<dbReference type="PROSITE" id="PS00379">
    <property type="entry name" value="CDP_ALCOHOL_P_TRANSF"/>
    <property type="match status" value="1"/>
</dbReference>
<gene>
    <name evidence="4" type="ORF">SAMN04488029_2309</name>
</gene>
<keyword evidence="3" id="KW-1133">Transmembrane helix</keyword>
<feature type="transmembrane region" description="Helical" evidence="3">
    <location>
        <begin position="123"/>
        <end position="142"/>
    </location>
</feature>
<keyword evidence="5" id="KW-1185">Reference proteome</keyword>
<dbReference type="PROSITE" id="PS51257">
    <property type="entry name" value="PROKAR_LIPOPROTEIN"/>
    <property type="match status" value="1"/>
</dbReference>
<dbReference type="Proteomes" id="UP000192472">
    <property type="component" value="Unassembled WGS sequence"/>
</dbReference>
<organism evidence="4 5">
    <name type="scientific">Reichenbachiella faecimaris</name>
    <dbReference type="NCBI Taxonomy" id="692418"/>
    <lineage>
        <taxon>Bacteria</taxon>
        <taxon>Pseudomonadati</taxon>
        <taxon>Bacteroidota</taxon>
        <taxon>Cytophagia</taxon>
        <taxon>Cytophagales</taxon>
        <taxon>Reichenbachiellaceae</taxon>
        <taxon>Reichenbachiella</taxon>
    </lineage>
</organism>
<dbReference type="InterPro" id="IPR043130">
    <property type="entry name" value="CDP-OH_PTrfase_TM_dom"/>
</dbReference>
<evidence type="ECO:0000256" key="3">
    <source>
        <dbReference type="SAM" id="Phobius"/>
    </source>
</evidence>
<keyword evidence="1 2" id="KW-0808">Transferase</keyword>
<accession>A0A1W2GFJ5</accession>
<feature type="transmembrane region" description="Helical" evidence="3">
    <location>
        <begin position="7"/>
        <end position="27"/>
    </location>
</feature>
<dbReference type="OrthoDB" id="9777147at2"/>
<dbReference type="EMBL" id="FWYF01000002">
    <property type="protein sequence ID" value="SMD35046.1"/>
    <property type="molecule type" value="Genomic_DNA"/>
</dbReference>
<dbReference type="GO" id="GO:0016780">
    <property type="term" value="F:phosphotransferase activity, for other substituted phosphate groups"/>
    <property type="evidence" value="ECO:0007669"/>
    <property type="project" value="InterPro"/>
</dbReference>
<feature type="transmembrane region" description="Helical" evidence="3">
    <location>
        <begin position="33"/>
        <end position="55"/>
    </location>
</feature>
<keyword evidence="3" id="KW-0812">Transmembrane</keyword>
<dbReference type="STRING" id="692418.SAMN04488029_2309"/>
<keyword evidence="3" id="KW-0472">Membrane</keyword>
<reference evidence="4 5" key="1">
    <citation type="submission" date="2017-04" db="EMBL/GenBank/DDBJ databases">
        <authorList>
            <person name="Afonso C.L."/>
            <person name="Miller P.J."/>
            <person name="Scott M.A."/>
            <person name="Spackman E."/>
            <person name="Goraichik I."/>
            <person name="Dimitrov K.M."/>
            <person name="Suarez D.L."/>
            <person name="Swayne D.E."/>
        </authorList>
    </citation>
    <scope>NUCLEOTIDE SEQUENCE [LARGE SCALE GENOMIC DNA]</scope>
    <source>
        <strain evidence="4 5">DSM 26133</strain>
    </source>
</reference>
<name>A0A1W2GFJ5_REIFA</name>
<dbReference type="RefSeq" id="WP_084372965.1">
    <property type="nucleotide sequence ID" value="NZ_FWYF01000002.1"/>
</dbReference>
<evidence type="ECO:0000256" key="1">
    <source>
        <dbReference type="ARBA" id="ARBA00022679"/>
    </source>
</evidence>